<keyword evidence="9" id="KW-0472">Membrane</keyword>
<dbReference type="PANTHER" id="PTHR30034">
    <property type="entry name" value="FLAGELLAR MOTOR SWITCH PROTEIN FLIM"/>
    <property type="match status" value="1"/>
</dbReference>
<dbReference type="NCBIfam" id="TIGR01397">
    <property type="entry name" value="fliM_switch"/>
    <property type="match status" value="1"/>
</dbReference>
<keyword evidence="10" id="KW-0975">Bacterial flagellum</keyword>
<evidence type="ECO:0000256" key="12">
    <source>
        <dbReference type="NCBIfam" id="TIGR01397"/>
    </source>
</evidence>
<evidence type="ECO:0000313" key="14">
    <source>
        <dbReference type="EMBL" id="NYG33401.1"/>
    </source>
</evidence>
<dbReference type="AlphaFoldDB" id="A0A7Y9U7D8"/>
<evidence type="ECO:0000256" key="3">
    <source>
        <dbReference type="ARBA" id="ARBA00011049"/>
    </source>
</evidence>
<name>A0A7Y9U7D8_9BURK</name>
<feature type="domain" description="Flagellar motor switch protein FliN-like C-terminal" evidence="13">
    <location>
        <begin position="251"/>
        <end position="319"/>
    </location>
</feature>
<dbReference type="Gene3D" id="3.40.1550.10">
    <property type="entry name" value="CheC-like"/>
    <property type="match status" value="1"/>
</dbReference>
<dbReference type="RefSeq" id="WP_179634170.1">
    <property type="nucleotide sequence ID" value="NZ_JACCFH010000001.1"/>
</dbReference>
<organism evidence="14 15">
    <name type="scientific">Sphaerotilus montanus</name>
    <dbReference type="NCBI Taxonomy" id="522889"/>
    <lineage>
        <taxon>Bacteria</taxon>
        <taxon>Pseudomonadati</taxon>
        <taxon>Pseudomonadota</taxon>
        <taxon>Betaproteobacteria</taxon>
        <taxon>Burkholderiales</taxon>
        <taxon>Sphaerotilaceae</taxon>
        <taxon>Sphaerotilus</taxon>
    </lineage>
</organism>
<keyword evidence="7" id="KW-0997">Cell inner membrane</keyword>
<protein>
    <recommendedName>
        <fullName evidence="4 12">Flagellar motor switch protein FliM</fullName>
    </recommendedName>
</protein>
<keyword evidence="14" id="KW-0969">Cilium</keyword>
<dbReference type="GO" id="GO:0005886">
    <property type="term" value="C:plasma membrane"/>
    <property type="evidence" value="ECO:0007669"/>
    <property type="project" value="UniProtKB-SubCell"/>
</dbReference>
<dbReference type="GO" id="GO:0050918">
    <property type="term" value="P:positive chemotaxis"/>
    <property type="evidence" value="ECO:0007669"/>
    <property type="project" value="TreeGrafter"/>
</dbReference>
<keyword evidence="15" id="KW-1185">Reference proteome</keyword>
<gene>
    <name evidence="14" type="ORF">BDD16_002387</name>
</gene>
<dbReference type="CDD" id="cd17908">
    <property type="entry name" value="FliM"/>
    <property type="match status" value="1"/>
</dbReference>
<dbReference type="InterPro" id="IPR001543">
    <property type="entry name" value="FliN-like_C"/>
</dbReference>
<dbReference type="GO" id="GO:0071978">
    <property type="term" value="P:bacterial-type flagellum-dependent swarming motility"/>
    <property type="evidence" value="ECO:0007669"/>
    <property type="project" value="TreeGrafter"/>
</dbReference>
<evidence type="ECO:0000256" key="8">
    <source>
        <dbReference type="ARBA" id="ARBA00022779"/>
    </source>
</evidence>
<dbReference type="PIRSF" id="PIRSF002888">
    <property type="entry name" value="FliM"/>
    <property type="match status" value="1"/>
</dbReference>
<evidence type="ECO:0000256" key="2">
    <source>
        <dbReference type="ARBA" id="ARBA00004417"/>
    </source>
</evidence>
<comment type="similarity">
    <text evidence="3">Belongs to the FliM family.</text>
</comment>
<keyword evidence="14" id="KW-0282">Flagellum</keyword>
<dbReference type="Gene3D" id="2.30.330.10">
    <property type="entry name" value="SpoA-like"/>
    <property type="match status" value="1"/>
</dbReference>
<dbReference type="EMBL" id="JACCFH010000001">
    <property type="protein sequence ID" value="NYG33401.1"/>
    <property type="molecule type" value="Genomic_DNA"/>
</dbReference>
<dbReference type="Pfam" id="PF01052">
    <property type="entry name" value="FliMN_C"/>
    <property type="match status" value="1"/>
</dbReference>
<evidence type="ECO:0000256" key="4">
    <source>
        <dbReference type="ARBA" id="ARBA00021898"/>
    </source>
</evidence>
<dbReference type="PRINTS" id="PR00955">
    <property type="entry name" value="FLGMOTORFLIM"/>
</dbReference>
<keyword evidence="14" id="KW-0966">Cell projection</keyword>
<evidence type="ECO:0000256" key="6">
    <source>
        <dbReference type="ARBA" id="ARBA00022500"/>
    </source>
</evidence>
<accession>A0A7Y9U7D8</accession>
<evidence type="ECO:0000256" key="1">
    <source>
        <dbReference type="ARBA" id="ARBA00004117"/>
    </source>
</evidence>
<dbReference type="InterPro" id="IPR028976">
    <property type="entry name" value="CheC-like_sf"/>
</dbReference>
<proteinExistence type="inferred from homology"/>
<evidence type="ECO:0000256" key="5">
    <source>
        <dbReference type="ARBA" id="ARBA00022475"/>
    </source>
</evidence>
<comment type="function">
    <text evidence="11">FliM is one of three proteins (FliG, FliN, FliM) that forms the rotor-mounted switch complex (C ring), located at the base of the basal body. This complex interacts with the CheY and CheZ chemotaxis proteins, in addition to contacting components of the motor that determine the direction of flagellar rotation.</text>
</comment>
<keyword evidence="8" id="KW-0283">Flagellar rotation</keyword>
<dbReference type="GO" id="GO:0003774">
    <property type="term" value="F:cytoskeletal motor activity"/>
    <property type="evidence" value="ECO:0007669"/>
    <property type="project" value="InterPro"/>
</dbReference>
<sequence>MSQLNLSQDEVDALLDGISGDVPGDVADKPKGQVRDYNLASEERIVRGRMPMLESINERFARNVCPVMTAFTHRTMEISAGEIKVHKYSNYLRETMVPTNFNIVSMRPLRGVGLVVCDPSFVFAVIDALFGGVGKYPVRIEGREFSATEHRVIMRLVEIVLSEYNRAWQGVYPVELAYQRSEMQPQFVNIASASELVVSTVFTVEIGESVGTIQICFPYSSLEPIRDVLRSSNQGEGPGKDGRWVRMLSDEIQSAEVQLVAELAHAPATVEQLLAMKAGDFIELELDKLIRAKVDGVPVVEASYGTSNGHYAIRVERMLTSPQVSWIGDQNV</sequence>
<reference evidence="14 15" key="1">
    <citation type="submission" date="2020-07" db="EMBL/GenBank/DDBJ databases">
        <title>Genomic Encyclopedia of Archaeal and Bacterial Type Strains, Phase II (KMG-II): from individual species to whole genera.</title>
        <authorList>
            <person name="Goeker M."/>
        </authorList>
    </citation>
    <scope>NUCLEOTIDE SEQUENCE [LARGE SCALE GENOMIC DNA]</scope>
    <source>
        <strain evidence="14 15">DSM 21226</strain>
    </source>
</reference>
<evidence type="ECO:0000256" key="7">
    <source>
        <dbReference type="ARBA" id="ARBA00022519"/>
    </source>
</evidence>
<evidence type="ECO:0000313" key="15">
    <source>
        <dbReference type="Proteomes" id="UP000518288"/>
    </source>
</evidence>
<evidence type="ECO:0000256" key="9">
    <source>
        <dbReference type="ARBA" id="ARBA00023136"/>
    </source>
</evidence>
<evidence type="ECO:0000259" key="13">
    <source>
        <dbReference type="Pfam" id="PF01052"/>
    </source>
</evidence>
<dbReference type="Proteomes" id="UP000518288">
    <property type="component" value="Unassembled WGS sequence"/>
</dbReference>
<dbReference type="InterPro" id="IPR001689">
    <property type="entry name" value="Flag_FliM"/>
</dbReference>
<comment type="caution">
    <text evidence="14">The sequence shown here is derived from an EMBL/GenBank/DDBJ whole genome shotgun (WGS) entry which is preliminary data.</text>
</comment>
<keyword evidence="6" id="KW-0145">Chemotaxis</keyword>
<dbReference type="SUPFAM" id="SSF101801">
    <property type="entry name" value="Surface presentation of antigens (SPOA)"/>
    <property type="match status" value="1"/>
</dbReference>
<dbReference type="InterPro" id="IPR036429">
    <property type="entry name" value="SpoA-like_sf"/>
</dbReference>
<comment type="subcellular location">
    <subcellularLocation>
        <location evidence="1">Bacterial flagellum basal body</location>
    </subcellularLocation>
    <subcellularLocation>
        <location evidence="2">Cell inner membrane</location>
        <topology evidence="2">Peripheral membrane protein</topology>
    </subcellularLocation>
</comment>
<dbReference type="PANTHER" id="PTHR30034:SF3">
    <property type="entry name" value="FLAGELLAR MOTOR SWITCH PROTEIN FLIM"/>
    <property type="match status" value="1"/>
</dbReference>
<evidence type="ECO:0000256" key="10">
    <source>
        <dbReference type="ARBA" id="ARBA00023143"/>
    </source>
</evidence>
<keyword evidence="5" id="KW-1003">Cell membrane</keyword>
<dbReference type="GO" id="GO:0009425">
    <property type="term" value="C:bacterial-type flagellum basal body"/>
    <property type="evidence" value="ECO:0007669"/>
    <property type="project" value="UniProtKB-SubCell"/>
</dbReference>
<evidence type="ECO:0000256" key="11">
    <source>
        <dbReference type="ARBA" id="ARBA00025044"/>
    </source>
</evidence>
<dbReference type="SUPFAM" id="SSF103039">
    <property type="entry name" value="CheC-like"/>
    <property type="match status" value="1"/>
</dbReference>
<dbReference type="Pfam" id="PF02154">
    <property type="entry name" value="FliM"/>
    <property type="match status" value="1"/>
</dbReference>